<reference evidence="3 4" key="2">
    <citation type="submission" date="2019-08" db="EMBL/GenBank/DDBJ databases">
        <authorList>
            <person name="Henke P."/>
        </authorList>
    </citation>
    <scope>NUCLEOTIDE SEQUENCE [LARGE SCALE GENOMIC DNA]</scope>
    <source>
        <strain evidence="3">Phe10_nw2017</strain>
    </source>
</reference>
<organism evidence="3 4">
    <name type="scientific">Planctomyces bekefii</name>
    <dbReference type="NCBI Taxonomy" id="1653850"/>
    <lineage>
        <taxon>Bacteria</taxon>
        <taxon>Pseudomonadati</taxon>
        <taxon>Planctomycetota</taxon>
        <taxon>Planctomycetia</taxon>
        <taxon>Planctomycetales</taxon>
        <taxon>Planctomycetaceae</taxon>
        <taxon>Planctomyces</taxon>
    </lineage>
</organism>
<evidence type="ECO:0000256" key="1">
    <source>
        <dbReference type="ARBA" id="ARBA00022801"/>
    </source>
</evidence>
<feature type="non-terminal residue" evidence="3">
    <location>
        <position position="1"/>
    </location>
</feature>
<dbReference type="AlphaFoldDB" id="A0A5C6MDM9"/>
<sequence>ASYSGNLNAARDEATGQWKQNGASLNLTLRQVNERPVDKPTEVWTGELTVLFQKLPLQFRLYRDAEGNELLRMDSLAQKAGGFLAVRNVTDNRWSLQVPQIAGKFEGELSADGKSVSGQWTQGGPQLDLTLTRSELAPSPRPANRPQTPKPPLPYEVIEVGFESLDAEVRLAGTLTIPRTAAPAAGFPAAILISGSGPQDRDETLFDHRPFAVIADALTRSGIAVLRFDDRGTGQSTGNFAAADSRNFKQDVLGALRFLQGHSRLNSRAIGLIGHSEGGLIGTLTSAGSKDVAFLVLLAGTGVSGADILLSQGELIARAEGITDEKLLRDQRRQQEVLIRTVLQHPADATVEILRTTALQELAEQMPAEPDARKAFEAQLDGGLKTLHTGWFRFFLTYNPADDLKRVTCPVLALNGARDTQVDPRLNLPAIRSSLAAGGNQRVSVEELPGLNHLFQTCRTGGVSEYEQIEETISPLVLQRLTEWISSTVSGGISR</sequence>
<dbReference type="InterPro" id="IPR053145">
    <property type="entry name" value="AB_hydrolase_Est10"/>
</dbReference>
<comment type="caution">
    <text evidence="3">The sequence shown here is derived from an EMBL/GenBank/DDBJ whole genome shotgun (WGS) entry which is preliminary data.</text>
</comment>
<dbReference type="GO" id="GO:0006508">
    <property type="term" value="P:proteolysis"/>
    <property type="evidence" value="ECO:0007669"/>
    <property type="project" value="InterPro"/>
</dbReference>
<evidence type="ECO:0000313" key="4">
    <source>
        <dbReference type="Proteomes" id="UP000321083"/>
    </source>
</evidence>
<dbReference type="GO" id="GO:0052689">
    <property type="term" value="F:carboxylic ester hydrolase activity"/>
    <property type="evidence" value="ECO:0007669"/>
    <property type="project" value="TreeGrafter"/>
</dbReference>
<feature type="domain" description="AB hydrolase-1" evidence="2">
    <location>
        <begin position="206"/>
        <end position="456"/>
    </location>
</feature>
<dbReference type="PANTHER" id="PTHR43265:SF1">
    <property type="entry name" value="ESTERASE ESTD"/>
    <property type="match status" value="1"/>
</dbReference>
<dbReference type="EMBL" id="SRHE01000033">
    <property type="protein sequence ID" value="TWW12182.1"/>
    <property type="molecule type" value="Genomic_DNA"/>
</dbReference>
<name>A0A5C6MDM9_9PLAN</name>
<evidence type="ECO:0000313" key="3">
    <source>
        <dbReference type="EMBL" id="TWW12182.1"/>
    </source>
</evidence>
<dbReference type="InterPro" id="IPR002471">
    <property type="entry name" value="Pept_S9_AS"/>
</dbReference>
<dbReference type="GO" id="GO:0004252">
    <property type="term" value="F:serine-type endopeptidase activity"/>
    <property type="evidence" value="ECO:0007669"/>
    <property type="project" value="InterPro"/>
</dbReference>
<proteinExistence type="predicted"/>
<dbReference type="PROSITE" id="PS00708">
    <property type="entry name" value="PRO_ENDOPEP_SER"/>
    <property type="match status" value="1"/>
</dbReference>
<dbReference type="Pfam" id="PF12697">
    <property type="entry name" value="Abhydrolase_6"/>
    <property type="match status" value="1"/>
</dbReference>
<dbReference type="Proteomes" id="UP000321083">
    <property type="component" value="Unassembled WGS sequence"/>
</dbReference>
<gene>
    <name evidence="3" type="ORF">E3A20_03170</name>
</gene>
<dbReference type="Gene3D" id="3.40.50.1820">
    <property type="entry name" value="alpha/beta hydrolase"/>
    <property type="match status" value="1"/>
</dbReference>
<dbReference type="PANTHER" id="PTHR43265">
    <property type="entry name" value="ESTERASE ESTD"/>
    <property type="match status" value="1"/>
</dbReference>
<evidence type="ECO:0000259" key="2">
    <source>
        <dbReference type="Pfam" id="PF12697"/>
    </source>
</evidence>
<dbReference type="InterPro" id="IPR029058">
    <property type="entry name" value="AB_hydrolase_fold"/>
</dbReference>
<reference evidence="3 4" key="1">
    <citation type="submission" date="2019-08" db="EMBL/GenBank/DDBJ databases">
        <title>100 year-old enigma solved: identification of Planctomyces bekefii, the type genus and species of the phylum Planctomycetes.</title>
        <authorList>
            <person name="Svetlana D.N."/>
            <person name="Overmann J."/>
        </authorList>
    </citation>
    <scope>NUCLEOTIDE SEQUENCE [LARGE SCALE GENOMIC DNA]</scope>
    <source>
        <strain evidence="3">Phe10_nw2017</strain>
    </source>
</reference>
<keyword evidence="1 3" id="KW-0378">Hydrolase</keyword>
<keyword evidence="4" id="KW-1185">Reference proteome</keyword>
<dbReference type="InterPro" id="IPR000073">
    <property type="entry name" value="AB_hydrolase_1"/>
</dbReference>
<dbReference type="SUPFAM" id="SSF53474">
    <property type="entry name" value="alpha/beta-Hydrolases"/>
    <property type="match status" value="1"/>
</dbReference>
<accession>A0A5C6MDM9</accession>
<protein>
    <submittedName>
        <fullName evidence="3">Alpha/beta hydrolase</fullName>
    </submittedName>
</protein>